<keyword evidence="2" id="KW-0732">Signal</keyword>
<evidence type="ECO:0000256" key="1">
    <source>
        <dbReference type="SAM" id="MobiDB-lite"/>
    </source>
</evidence>
<keyword evidence="4" id="KW-1185">Reference proteome</keyword>
<protein>
    <submittedName>
        <fullName evidence="3">Uncharacterized protein</fullName>
    </submittedName>
</protein>
<dbReference type="InParanoid" id="A0A1Y2G190"/>
<feature type="region of interest" description="Disordered" evidence="1">
    <location>
        <begin position="164"/>
        <end position="188"/>
    </location>
</feature>
<dbReference type="OrthoDB" id="2565264at2759"/>
<organism evidence="3 4">
    <name type="scientific">Leucosporidium creatinivorum</name>
    <dbReference type="NCBI Taxonomy" id="106004"/>
    <lineage>
        <taxon>Eukaryota</taxon>
        <taxon>Fungi</taxon>
        <taxon>Dikarya</taxon>
        <taxon>Basidiomycota</taxon>
        <taxon>Pucciniomycotina</taxon>
        <taxon>Microbotryomycetes</taxon>
        <taxon>Leucosporidiales</taxon>
        <taxon>Leucosporidium</taxon>
    </lineage>
</organism>
<name>A0A1Y2G190_9BASI</name>
<gene>
    <name evidence="3" type="ORF">BCR35DRAFT_350291</name>
</gene>
<evidence type="ECO:0000313" key="3">
    <source>
        <dbReference type="EMBL" id="ORY89281.1"/>
    </source>
</evidence>
<feature type="chain" id="PRO_5012643854" evidence="2">
    <location>
        <begin position="20"/>
        <end position="304"/>
    </location>
</feature>
<feature type="signal peptide" evidence="2">
    <location>
        <begin position="1"/>
        <end position="19"/>
    </location>
</feature>
<evidence type="ECO:0000256" key="2">
    <source>
        <dbReference type="SAM" id="SignalP"/>
    </source>
</evidence>
<accession>A0A1Y2G190</accession>
<comment type="caution">
    <text evidence="3">The sequence shown here is derived from an EMBL/GenBank/DDBJ whole genome shotgun (WGS) entry which is preliminary data.</text>
</comment>
<feature type="compositionally biased region" description="Basic and acidic residues" evidence="1">
    <location>
        <begin position="164"/>
        <end position="173"/>
    </location>
</feature>
<reference evidence="3 4" key="1">
    <citation type="submission" date="2016-07" db="EMBL/GenBank/DDBJ databases">
        <title>Pervasive Adenine N6-methylation of Active Genes in Fungi.</title>
        <authorList>
            <consortium name="DOE Joint Genome Institute"/>
            <person name="Mondo S.J."/>
            <person name="Dannebaum R.O."/>
            <person name="Kuo R.C."/>
            <person name="Labutti K."/>
            <person name="Haridas S."/>
            <person name="Kuo A."/>
            <person name="Salamov A."/>
            <person name="Ahrendt S.R."/>
            <person name="Lipzen A."/>
            <person name="Sullivan W."/>
            <person name="Andreopoulos W.B."/>
            <person name="Clum A."/>
            <person name="Lindquist E."/>
            <person name="Daum C."/>
            <person name="Ramamoorthy G.K."/>
            <person name="Gryganskyi A."/>
            <person name="Culley D."/>
            <person name="Magnuson J.K."/>
            <person name="James T.Y."/>
            <person name="O'Malley M.A."/>
            <person name="Stajich J.E."/>
            <person name="Spatafora J.W."/>
            <person name="Visel A."/>
            <person name="Grigoriev I.V."/>
        </authorList>
    </citation>
    <scope>NUCLEOTIDE SEQUENCE [LARGE SCALE GENOMIC DNA]</scope>
    <source>
        <strain evidence="3 4">62-1032</strain>
    </source>
</reference>
<evidence type="ECO:0000313" key="4">
    <source>
        <dbReference type="Proteomes" id="UP000193467"/>
    </source>
</evidence>
<feature type="compositionally biased region" description="Polar residues" evidence="1">
    <location>
        <begin position="175"/>
        <end position="188"/>
    </location>
</feature>
<dbReference type="Proteomes" id="UP000193467">
    <property type="component" value="Unassembled WGS sequence"/>
</dbReference>
<proteinExistence type="predicted"/>
<dbReference type="EMBL" id="MCGR01000006">
    <property type="protein sequence ID" value="ORY89281.1"/>
    <property type="molecule type" value="Genomic_DNA"/>
</dbReference>
<dbReference type="AlphaFoldDB" id="A0A1Y2G190"/>
<sequence length="304" mass="33058">MPTRMLLPLLSLIPPAVLYQQHLRLLAAYPTLVVPSHLDISRRRDKPEVGMDRLSGEDWRGCHAGDAWSAVVPRRLLAGHGLREGSSPTTASGKDDLALAWARAFWGTWPLALERNIMKLLVSTGVGPFELRKGKEGTTEVDARNFAQGAKVLDGLFIVEAHDEPSGPSKEELASPSTNDGSSLSTQEPTIEGPIIASWWLSPVPTSPSASGRLLGGYHSFSVTSLPPPFSSASEAEDLVRLDFSCHILVDSPLDKRSHPSSTGTAEFSASLSLVQKLAMQFHLLYSRILMDCAIKRLKSSTWQ</sequence>